<organism evidence="1">
    <name type="scientific">Lymantria dispar multicapsid nuclear polyhedrosis virus</name>
    <name type="common">LdMNPV</name>
    <dbReference type="NCBI Taxonomy" id="10449"/>
    <lineage>
        <taxon>Viruses</taxon>
        <taxon>Viruses incertae sedis</taxon>
        <taxon>Naldaviricetes</taxon>
        <taxon>Lefavirales</taxon>
        <taxon>Baculoviridae</taxon>
        <taxon>Alphabaculovirus</taxon>
        <taxon>Alphabaculovirus lydisparis</taxon>
    </lineage>
</organism>
<evidence type="ECO:0000313" key="1">
    <source>
        <dbReference type="EMBL" id="ANS71017.1"/>
    </source>
</evidence>
<dbReference type="EMBL" id="KU377538">
    <property type="protein sequence ID" value="ANS71017.1"/>
    <property type="molecule type" value="Genomic_DNA"/>
</dbReference>
<name>A0A1B1MR56_NPVLD</name>
<protein>
    <submittedName>
        <fullName evidence="1">Uncharacterized protein</fullName>
    </submittedName>
</protein>
<organismHost>
    <name type="scientific">Lepidoptera</name>
    <name type="common">moths &amp; butterflies</name>
    <dbReference type="NCBI Taxonomy" id="7088"/>
</organismHost>
<reference evidence="1" key="1">
    <citation type="journal article" date="2016" name="J. Invertebr. Pathol.">
        <title>An alphabaculovirus isolated from dead Lymantria dispar larvae shows high genetic similarity to baculovirus previously isolated from Lymantria monacha - An example of adaptation to a new host.</title>
        <authorList>
            <person name="Rabalski L."/>
            <person name="Krejmer-Rabalska M."/>
            <person name="Skrzecz I."/>
            <person name="Wasag B."/>
            <person name="Szewczyk B."/>
        </authorList>
    </citation>
    <scope>NUCLEOTIDE SEQUENCE</scope>
    <source>
        <strain evidence="1">BNP</strain>
    </source>
</reference>
<proteinExistence type="predicted"/>
<sequence>MQTKSDDVLAANFVDYLHNIRMIADFVKQYFADDDENELNYKEFIGTVLKLLNDLIDDYFDQTFKLWATAGSSPNRLPANFGHELRLVKQDIEQEQSKSDFADHDKRPFDKLVDLLEGALA</sequence>
<accession>A0A1B1MR56</accession>